<protein>
    <submittedName>
        <fullName evidence="1">Uncharacterized protein</fullName>
    </submittedName>
</protein>
<dbReference type="EMBL" id="FUIG01000029">
    <property type="protein sequence ID" value="SJM31987.1"/>
    <property type="molecule type" value="Genomic_DNA"/>
</dbReference>
<proteinExistence type="predicted"/>
<dbReference type="AlphaFoldDB" id="A0A2P9ALH1"/>
<gene>
    <name evidence="1" type="ORF">BQ8482_220158</name>
</gene>
<accession>A0A2P9ALH1</accession>
<dbReference type="Proteomes" id="UP000245698">
    <property type="component" value="Unassembled WGS sequence"/>
</dbReference>
<evidence type="ECO:0000313" key="1">
    <source>
        <dbReference type="EMBL" id="SJM31987.1"/>
    </source>
</evidence>
<name>A0A2P9ALH1_9HYPH</name>
<dbReference type="RefSeq" id="WP_133254795.1">
    <property type="nucleotide sequence ID" value="NZ_FUIG01000029.1"/>
</dbReference>
<reference evidence="2" key="1">
    <citation type="submission" date="2016-12" db="EMBL/GenBank/DDBJ databases">
        <authorList>
            <person name="Brunel B."/>
        </authorList>
    </citation>
    <scope>NUCLEOTIDE SEQUENCE [LARGE SCALE GENOMIC DNA]</scope>
</reference>
<keyword evidence="2" id="KW-1185">Reference proteome</keyword>
<sequence>MRAIEPAELVALTSVALGLPPSGAMHGVLKPALRRGSYLLAPCSSADLIRFVSDPLGGTQNIRDAVELALEDLIAYGDILEMRKIVGDEWDVPAVILRPASPAFVLRSPHEAIILGVAGDFPSALPDDLAKLVNDDGPVRTLNRPDDQELGAHLRSLGLSELKEGAWLRLPAVASAKDYVDTLRARLTVAPFCAPIIDGLEILGPEKSSRFYKGRWRSPLATDSGMFVARRPQAYGFKLWSVVDLEMGKARRLIDLSPTDSFERGCDSAWRLQAAIDATRDSPQEFDVLDEGALTHFDFHCPLPSFAERRLALVGSKSPANNGLFRYSMPTAMQKAEIALLQSTLWMQPNREGARR</sequence>
<evidence type="ECO:0000313" key="2">
    <source>
        <dbReference type="Proteomes" id="UP000245698"/>
    </source>
</evidence>
<organism evidence="1 2">
    <name type="scientific">Mesorhizobium delmotii</name>
    <dbReference type="NCBI Taxonomy" id="1631247"/>
    <lineage>
        <taxon>Bacteria</taxon>
        <taxon>Pseudomonadati</taxon>
        <taxon>Pseudomonadota</taxon>
        <taxon>Alphaproteobacteria</taxon>
        <taxon>Hyphomicrobiales</taxon>
        <taxon>Phyllobacteriaceae</taxon>
        <taxon>Mesorhizobium</taxon>
    </lineage>
</organism>